<evidence type="ECO:0000256" key="1">
    <source>
        <dbReference type="ARBA" id="ARBA00004418"/>
    </source>
</evidence>
<dbReference type="Gene3D" id="3.40.190.10">
    <property type="entry name" value="Periplasmic binding protein-like II"/>
    <property type="match status" value="1"/>
</dbReference>
<name>A0A858R5G7_9PROT</name>
<evidence type="ECO:0000313" key="7">
    <source>
        <dbReference type="Proteomes" id="UP000501891"/>
    </source>
</evidence>
<dbReference type="InterPro" id="IPR039424">
    <property type="entry name" value="SBP_5"/>
</dbReference>
<dbReference type="Proteomes" id="UP000501891">
    <property type="component" value="Chromosome"/>
</dbReference>
<sequence>MLMGARFRTVDGGPAPAPSSWAPALVPTMRTAPSVPRLLAFLAFLVLCLVPPGTGQTARTVDRGSVLHISVGREPDLLDPHRATSPTADRVLGDLYEGLLAWDAGGNLVAGAAETWSTSEDGLTWTFQLRAAGKWSDGSPVTAEDFVYGLRRALAQPIRPFSPDLLFPIRNARQVFRGDLPPSALGVRAVDRLVLEITLDQPAPTLSVVLAGRTAYPIHKASLQAEGVRAFQAGKLVGNGPFMLVETVPGTSHRLVRNPHFHAARDVALDGVVMHLVEDPQAELREFRAGTLHVTSTLPTGHTTWVQRQLADSLRIVPRAQTMSLVFNQTLAPWKDDTRLREALSLAIDREALAADAGEGARPAETLIPPGLDGYQPPPGPWAGLDRAAREAKARELYAAAGYGPDKPLTVHLLYPSGESNKAVVVAISRRWRELLGVRTRLENDEARDVVERLRRRDFQDILLRIQSTPQLARFLEPFRPGALDSAGYGGKPFAELLKRANDAPDMPGHLAGLRAAEARLLADMAVVPVLYPASRRLVAPTVRGWQDNLRDIHPSRYLSLAPETVADRKER</sequence>
<accession>A0A858R5G7</accession>
<dbReference type="Pfam" id="PF00496">
    <property type="entry name" value="SBP_bac_5"/>
    <property type="match status" value="1"/>
</dbReference>
<keyword evidence="7" id="KW-1185">Reference proteome</keyword>
<gene>
    <name evidence="6" type="ORF">HHL28_05525</name>
</gene>
<dbReference type="EMBL" id="CP051775">
    <property type="protein sequence ID" value="QJE72631.1"/>
    <property type="molecule type" value="Genomic_DNA"/>
</dbReference>
<dbReference type="CDD" id="cd08504">
    <property type="entry name" value="PBP2_OppA"/>
    <property type="match status" value="1"/>
</dbReference>
<evidence type="ECO:0000256" key="4">
    <source>
        <dbReference type="ARBA" id="ARBA00022729"/>
    </source>
</evidence>
<dbReference type="SUPFAM" id="SSF53850">
    <property type="entry name" value="Periplasmic binding protein-like II"/>
    <property type="match status" value="1"/>
</dbReference>
<dbReference type="PANTHER" id="PTHR30290:SF10">
    <property type="entry name" value="PERIPLASMIC OLIGOPEPTIDE-BINDING PROTEIN-RELATED"/>
    <property type="match status" value="1"/>
</dbReference>
<dbReference type="GO" id="GO:0043190">
    <property type="term" value="C:ATP-binding cassette (ABC) transporter complex"/>
    <property type="evidence" value="ECO:0007669"/>
    <property type="project" value="InterPro"/>
</dbReference>
<keyword evidence="4" id="KW-0732">Signal</keyword>
<dbReference type="InterPro" id="IPR030678">
    <property type="entry name" value="Peptide/Ni-bd"/>
</dbReference>
<evidence type="ECO:0000259" key="5">
    <source>
        <dbReference type="Pfam" id="PF00496"/>
    </source>
</evidence>
<proteinExistence type="inferred from homology"/>
<comment type="subcellular location">
    <subcellularLocation>
        <location evidence="1">Periplasm</location>
    </subcellularLocation>
</comment>
<protein>
    <submittedName>
        <fullName evidence="6">Peptide ABC transporter substrate-binding protein</fullName>
    </submittedName>
</protein>
<keyword evidence="3" id="KW-0813">Transport</keyword>
<dbReference type="Gene3D" id="3.10.105.10">
    <property type="entry name" value="Dipeptide-binding Protein, Domain 3"/>
    <property type="match status" value="1"/>
</dbReference>
<dbReference type="KEGG" id="acru:HHL28_05525"/>
<dbReference type="AlphaFoldDB" id="A0A858R5G7"/>
<reference evidence="6" key="1">
    <citation type="submission" date="2020-04" db="EMBL/GenBank/DDBJ databases">
        <title>A desert anoxygenic phototrophic bacterium fixes CO2 using RubisCO under aerobic conditions.</title>
        <authorList>
            <person name="Tang K."/>
        </authorList>
    </citation>
    <scope>NUCLEOTIDE SEQUENCE [LARGE SCALE GENOMIC DNA]</scope>
    <source>
        <strain evidence="6">MIMtkB3</strain>
    </source>
</reference>
<dbReference type="PANTHER" id="PTHR30290">
    <property type="entry name" value="PERIPLASMIC BINDING COMPONENT OF ABC TRANSPORTER"/>
    <property type="match status" value="1"/>
</dbReference>
<evidence type="ECO:0000256" key="2">
    <source>
        <dbReference type="ARBA" id="ARBA00005695"/>
    </source>
</evidence>
<dbReference type="Gene3D" id="3.90.76.10">
    <property type="entry name" value="Dipeptide-binding Protein, Domain 1"/>
    <property type="match status" value="1"/>
</dbReference>
<evidence type="ECO:0000256" key="3">
    <source>
        <dbReference type="ARBA" id="ARBA00022448"/>
    </source>
</evidence>
<comment type="similarity">
    <text evidence="2">Belongs to the bacterial solute-binding protein 5 family.</text>
</comment>
<evidence type="ECO:0000313" key="6">
    <source>
        <dbReference type="EMBL" id="QJE72631.1"/>
    </source>
</evidence>
<dbReference type="PIRSF" id="PIRSF002741">
    <property type="entry name" value="MppA"/>
    <property type="match status" value="1"/>
</dbReference>
<dbReference type="GO" id="GO:1904680">
    <property type="term" value="F:peptide transmembrane transporter activity"/>
    <property type="evidence" value="ECO:0007669"/>
    <property type="project" value="TreeGrafter"/>
</dbReference>
<dbReference type="GO" id="GO:0030288">
    <property type="term" value="C:outer membrane-bounded periplasmic space"/>
    <property type="evidence" value="ECO:0007669"/>
    <property type="project" value="UniProtKB-ARBA"/>
</dbReference>
<feature type="domain" description="Solute-binding protein family 5" evidence="5">
    <location>
        <begin position="108"/>
        <end position="467"/>
    </location>
</feature>
<dbReference type="GO" id="GO:0015833">
    <property type="term" value="P:peptide transport"/>
    <property type="evidence" value="ECO:0007669"/>
    <property type="project" value="TreeGrafter"/>
</dbReference>
<organism evidence="6 7">
    <name type="scientific">Aerophototrophica crusticola</name>
    <dbReference type="NCBI Taxonomy" id="1709002"/>
    <lineage>
        <taxon>Bacteria</taxon>
        <taxon>Pseudomonadati</taxon>
        <taxon>Pseudomonadota</taxon>
        <taxon>Alphaproteobacteria</taxon>
        <taxon>Rhodospirillales</taxon>
        <taxon>Rhodospirillaceae</taxon>
        <taxon>Aerophototrophica</taxon>
    </lineage>
</organism>
<dbReference type="InterPro" id="IPR000914">
    <property type="entry name" value="SBP_5_dom"/>
</dbReference>